<dbReference type="SUPFAM" id="SSF52172">
    <property type="entry name" value="CheY-like"/>
    <property type="match status" value="1"/>
</dbReference>
<dbReference type="Gene3D" id="1.10.10.10">
    <property type="entry name" value="Winged helix-like DNA-binding domain superfamily/Winged helix DNA-binding domain"/>
    <property type="match status" value="1"/>
</dbReference>
<dbReference type="SMART" id="SM00421">
    <property type="entry name" value="HTH_LUXR"/>
    <property type="match status" value="1"/>
</dbReference>
<dbReference type="PROSITE" id="PS00622">
    <property type="entry name" value="HTH_LUXR_1"/>
    <property type="match status" value="1"/>
</dbReference>
<dbReference type="GO" id="GO:0003677">
    <property type="term" value="F:DNA binding"/>
    <property type="evidence" value="ECO:0007669"/>
    <property type="project" value="UniProtKB-KW"/>
</dbReference>
<dbReference type="Pfam" id="PF00072">
    <property type="entry name" value="Response_reg"/>
    <property type="match status" value="1"/>
</dbReference>
<dbReference type="AlphaFoldDB" id="A0AAD0WAC0"/>
<dbReference type="InterPro" id="IPR016032">
    <property type="entry name" value="Sig_transdc_resp-reg_C-effctor"/>
</dbReference>
<keyword evidence="2 6" id="KW-0238">DNA-binding</keyword>
<dbReference type="InterPro" id="IPR011006">
    <property type="entry name" value="CheY-like_superfamily"/>
</dbReference>
<evidence type="ECO:0000259" key="4">
    <source>
        <dbReference type="PROSITE" id="PS50043"/>
    </source>
</evidence>
<organism evidence="6 7">
    <name type="scientific">Chromobacterium rhizoryzae</name>
    <dbReference type="NCBI Taxonomy" id="1778675"/>
    <lineage>
        <taxon>Bacteria</taxon>
        <taxon>Pseudomonadati</taxon>
        <taxon>Pseudomonadota</taxon>
        <taxon>Betaproteobacteria</taxon>
        <taxon>Neisseriales</taxon>
        <taxon>Chromobacteriaceae</taxon>
        <taxon>Chromobacterium</taxon>
    </lineage>
</organism>
<evidence type="ECO:0000256" key="1">
    <source>
        <dbReference type="ARBA" id="ARBA00022553"/>
    </source>
</evidence>
<proteinExistence type="predicted"/>
<sequence>MPDAKSLRSQPIQITLLDDHLMVLNSLAGRLADETDLNVAGQFTSSAPLIQHLKQHDGVDVVVTDYALSPGDIDGFSLIRGLRRRFARVRILVMSAYYTPATVALALRCGAHGFIGKEQSLDELVAAIRLLADGHGYLSPDMSAALDESCASLPPPQKAMLRSLLDHPELSPREREVLRCCLDGMTVSDIAVKFSRSIKTISNQKQSALKKLGLRSDNELFKLQSRLASH</sequence>
<gene>
    <name evidence="6" type="ORF">D1345_20370</name>
</gene>
<dbReference type="Proteomes" id="UP000259465">
    <property type="component" value="Chromosome"/>
</dbReference>
<dbReference type="SUPFAM" id="SSF46894">
    <property type="entry name" value="C-terminal effector domain of the bipartite response regulators"/>
    <property type="match status" value="1"/>
</dbReference>
<dbReference type="Gene3D" id="3.40.50.2300">
    <property type="match status" value="1"/>
</dbReference>
<dbReference type="PANTHER" id="PTHR43214:SF17">
    <property type="entry name" value="TRANSCRIPTIONAL REGULATORY PROTEIN RCSB"/>
    <property type="match status" value="1"/>
</dbReference>
<feature type="domain" description="Response regulatory" evidence="5">
    <location>
        <begin position="13"/>
        <end position="132"/>
    </location>
</feature>
<dbReference type="InterPro" id="IPR039420">
    <property type="entry name" value="WalR-like"/>
</dbReference>
<dbReference type="CDD" id="cd17535">
    <property type="entry name" value="REC_NarL-like"/>
    <property type="match status" value="1"/>
</dbReference>
<dbReference type="KEGG" id="crz:D1345_20370"/>
<dbReference type="PRINTS" id="PR00038">
    <property type="entry name" value="HTHLUXR"/>
</dbReference>
<dbReference type="InterPro" id="IPR000792">
    <property type="entry name" value="Tscrpt_reg_LuxR_C"/>
</dbReference>
<dbReference type="Pfam" id="PF00196">
    <property type="entry name" value="GerE"/>
    <property type="match status" value="1"/>
</dbReference>
<evidence type="ECO:0000256" key="3">
    <source>
        <dbReference type="PROSITE-ProRule" id="PRU00169"/>
    </source>
</evidence>
<protein>
    <submittedName>
        <fullName evidence="6">DNA-binding response regulator</fullName>
    </submittedName>
</protein>
<evidence type="ECO:0000313" key="7">
    <source>
        <dbReference type="Proteomes" id="UP000259465"/>
    </source>
</evidence>
<accession>A0AAD0WAC0</accession>
<keyword evidence="7" id="KW-1185">Reference proteome</keyword>
<dbReference type="CDD" id="cd06170">
    <property type="entry name" value="LuxR_C_like"/>
    <property type="match status" value="1"/>
</dbReference>
<dbReference type="PROSITE" id="PS50043">
    <property type="entry name" value="HTH_LUXR_2"/>
    <property type="match status" value="1"/>
</dbReference>
<name>A0AAD0WAC0_9NEIS</name>
<evidence type="ECO:0000313" key="6">
    <source>
        <dbReference type="EMBL" id="AXT48371.1"/>
    </source>
</evidence>
<feature type="domain" description="HTH luxR-type" evidence="4">
    <location>
        <begin position="163"/>
        <end position="228"/>
    </location>
</feature>
<dbReference type="InterPro" id="IPR036388">
    <property type="entry name" value="WH-like_DNA-bd_sf"/>
</dbReference>
<dbReference type="InterPro" id="IPR058245">
    <property type="entry name" value="NreC/VraR/RcsB-like_REC"/>
</dbReference>
<keyword evidence="1 3" id="KW-0597">Phosphoprotein</keyword>
<dbReference type="GO" id="GO:0006355">
    <property type="term" value="P:regulation of DNA-templated transcription"/>
    <property type="evidence" value="ECO:0007669"/>
    <property type="project" value="InterPro"/>
</dbReference>
<dbReference type="PANTHER" id="PTHR43214">
    <property type="entry name" value="TWO-COMPONENT RESPONSE REGULATOR"/>
    <property type="match status" value="1"/>
</dbReference>
<evidence type="ECO:0000259" key="5">
    <source>
        <dbReference type="PROSITE" id="PS50110"/>
    </source>
</evidence>
<dbReference type="PROSITE" id="PS50110">
    <property type="entry name" value="RESPONSE_REGULATORY"/>
    <property type="match status" value="1"/>
</dbReference>
<dbReference type="SMART" id="SM00448">
    <property type="entry name" value="REC"/>
    <property type="match status" value="1"/>
</dbReference>
<feature type="modified residue" description="4-aspartylphosphate" evidence="3">
    <location>
        <position position="65"/>
    </location>
</feature>
<dbReference type="EMBL" id="CP031968">
    <property type="protein sequence ID" value="AXT48371.1"/>
    <property type="molecule type" value="Genomic_DNA"/>
</dbReference>
<evidence type="ECO:0000256" key="2">
    <source>
        <dbReference type="ARBA" id="ARBA00023125"/>
    </source>
</evidence>
<dbReference type="GeneID" id="58561952"/>
<dbReference type="RefSeq" id="WP_019102518.1">
    <property type="nucleotide sequence ID" value="NZ_CP031968.1"/>
</dbReference>
<dbReference type="InterPro" id="IPR001789">
    <property type="entry name" value="Sig_transdc_resp-reg_receiver"/>
</dbReference>
<reference evidence="6 7" key="1">
    <citation type="submission" date="2018-08" db="EMBL/GenBank/DDBJ databases">
        <title>Complete genome sequence of JP2-74.</title>
        <authorList>
            <person name="Wu L."/>
        </authorList>
    </citation>
    <scope>NUCLEOTIDE SEQUENCE [LARGE SCALE GENOMIC DNA]</scope>
    <source>
        <strain evidence="6 7">JP2-74</strain>
    </source>
</reference>
<dbReference type="GO" id="GO:0000160">
    <property type="term" value="P:phosphorelay signal transduction system"/>
    <property type="evidence" value="ECO:0007669"/>
    <property type="project" value="InterPro"/>
</dbReference>